<dbReference type="STRING" id="264202.gene:10544777"/>
<dbReference type="AlphaFoldDB" id="Q252S5"/>
<protein>
    <submittedName>
        <fullName evidence="2">Uncharacterized protein</fullName>
    </submittedName>
</protein>
<feature type="compositionally biased region" description="Basic and acidic residues" evidence="1">
    <location>
        <begin position="14"/>
        <end position="25"/>
    </location>
</feature>
<feature type="region of interest" description="Disordered" evidence="1">
    <location>
        <begin position="1"/>
        <end position="39"/>
    </location>
</feature>
<name>Q252S5_CHLFF</name>
<dbReference type="Proteomes" id="UP000001260">
    <property type="component" value="Chromosome"/>
</dbReference>
<proteinExistence type="predicted"/>
<evidence type="ECO:0000313" key="3">
    <source>
        <dbReference type="Proteomes" id="UP000001260"/>
    </source>
</evidence>
<dbReference type="HOGENOM" id="CLU_056694_0_0_0"/>
<feature type="compositionally biased region" description="Acidic residues" evidence="1">
    <location>
        <begin position="26"/>
        <end position="35"/>
    </location>
</feature>
<evidence type="ECO:0000313" key="2">
    <source>
        <dbReference type="EMBL" id="BAE81713.1"/>
    </source>
</evidence>
<evidence type="ECO:0000256" key="1">
    <source>
        <dbReference type="SAM" id="MobiDB-lite"/>
    </source>
</evidence>
<dbReference type="RefSeq" id="WP_011458486.1">
    <property type="nucleotide sequence ID" value="NC_007899.1"/>
</dbReference>
<dbReference type="OrthoDB" id="17149at2"/>
<gene>
    <name evidence="2" type="ordered locus">CF0941</name>
</gene>
<keyword evidence="3" id="KW-1185">Reference proteome</keyword>
<accession>Q252S5</accession>
<reference evidence="2 3" key="1">
    <citation type="journal article" date="2006" name="DNA Res.">
        <title>Genome sequence of the cat pathogen, Chlamydophila felis.</title>
        <authorList>
            <person name="Azuma Y."/>
            <person name="Hirakawa H."/>
            <person name="Yamashita A."/>
            <person name="Cai Y."/>
            <person name="Rahman M.A."/>
            <person name="Suzuki H."/>
            <person name="Mitaku S."/>
            <person name="Toh H."/>
            <person name="Goto S."/>
            <person name="Murakami T."/>
            <person name="Sugi K."/>
            <person name="Hayashi H."/>
            <person name="Fukushi H."/>
            <person name="Hattori M."/>
            <person name="Kuhara S."/>
            <person name="Shirai M."/>
        </authorList>
    </citation>
    <scope>NUCLEOTIDE SEQUENCE [LARGE SCALE GENOMIC DNA]</scope>
    <source>
        <strain evidence="2 3">Fe/C-56</strain>
    </source>
</reference>
<dbReference type="EMBL" id="AP006861">
    <property type="protein sequence ID" value="BAE81713.1"/>
    <property type="molecule type" value="Genomic_DNA"/>
</dbReference>
<dbReference type="KEGG" id="cfe:BAE81713.1"/>
<feature type="region of interest" description="Disordered" evidence="1">
    <location>
        <begin position="395"/>
        <end position="414"/>
    </location>
</feature>
<sequence>MGSPVSGSGGTEPPWKDMFTEKEPSTEGEGDDLDLEDRISDHVGSILDEQKAEGGIPEASASEGINSDLQGRVDLEIQEGFFRSLLSRIRRVATRIWYNRLGSPRFSIGNSCTRVYRELFRETELPEEVIASAKSTPESVTGCCTSIRRFFERAFKKMSNCICKRRSESSIDFCGADAEGPEGTIALALILRMATKWSAGEDLSYEIGSQKFSPAVAAAIAPIASYVETSVIVTRLESLVSGESQEDPIAAMRGIAKLAAVSHSKKIDCKRAIKSLSDTDPNYDYSFMLDLAARIDNLARKGYEETILARQILASLRVTHSQAMGEYLNLWGDDALQLETVLPVNYELVADIVAINLPSLEEAYRDNHKQYEKKLNDIIRHFFFAYETQGDKQRRLHQTNIEYPQNMDDEDPEK</sequence>
<organism evidence="2 3">
    <name type="scientific">Chlamydia felis (strain Fe/C-56)</name>
    <name type="common">Chlamydophila felis</name>
    <dbReference type="NCBI Taxonomy" id="264202"/>
    <lineage>
        <taxon>Bacteria</taxon>
        <taxon>Pseudomonadati</taxon>
        <taxon>Chlamydiota</taxon>
        <taxon>Chlamydiia</taxon>
        <taxon>Chlamydiales</taxon>
        <taxon>Chlamydiaceae</taxon>
        <taxon>Chlamydia/Chlamydophila group</taxon>
        <taxon>Chlamydia</taxon>
    </lineage>
</organism>